<comment type="caution">
    <text evidence="3">The sequence shown here is derived from an EMBL/GenBank/DDBJ whole genome shotgun (WGS) entry which is preliminary data.</text>
</comment>
<dbReference type="RefSeq" id="WP_210660106.1">
    <property type="nucleotide sequence ID" value="NZ_JAGKQQ010000001.1"/>
</dbReference>
<evidence type="ECO:0000313" key="4">
    <source>
        <dbReference type="Proteomes" id="UP000676565"/>
    </source>
</evidence>
<feature type="transmembrane region" description="Helical" evidence="2">
    <location>
        <begin position="42"/>
        <end position="65"/>
    </location>
</feature>
<feature type="region of interest" description="Disordered" evidence="1">
    <location>
        <begin position="82"/>
        <end position="157"/>
    </location>
</feature>
<organism evidence="3 4">
    <name type="scientific">Gemmata palustris</name>
    <dbReference type="NCBI Taxonomy" id="2822762"/>
    <lineage>
        <taxon>Bacteria</taxon>
        <taxon>Pseudomonadati</taxon>
        <taxon>Planctomycetota</taxon>
        <taxon>Planctomycetia</taxon>
        <taxon>Gemmatales</taxon>
        <taxon>Gemmataceae</taxon>
        <taxon>Gemmata</taxon>
    </lineage>
</organism>
<name>A0ABS5C0E9_9BACT</name>
<feature type="compositionally biased region" description="Pro residues" evidence="1">
    <location>
        <begin position="99"/>
        <end position="115"/>
    </location>
</feature>
<evidence type="ECO:0000256" key="1">
    <source>
        <dbReference type="SAM" id="MobiDB-lite"/>
    </source>
</evidence>
<keyword evidence="2" id="KW-0812">Transmembrane</keyword>
<dbReference type="EMBL" id="JAGKQQ010000001">
    <property type="protein sequence ID" value="MBP3959451.1"/>
    <property type="molecule type" value="Genomic_DNA"/>
</dbReference>
<gene>
    <name evidence="3" type="ORF">J8F10_29760</name>
</gene>
<keyword evidence="4" id="KW-1185">Reference proteome</keyword>
<reference evidence="3 4" key="1">
    <citation type="submission" date="2021-04" db="EMBL/GenBank/DDBJ databases">
        <authorList>
            <person name="Ivanova A."/>
        </authorList>
    </citation>
    <scope>NUCLEOTIDE SEQUENCE [LARGE SCALE GENOMIC DNA]</scope>
    <source>
        <strain evidence="3 4">G18</strain>
    </source>
</reference>
<evidence type="ECO:0008006" key="5">
    <source>
        <dbReference type="Google" id="ProtNLM"/>
    </source>
</evidence>
<sequence>MPIRPLNRCDACNYTWYPQGHDLAPRCPGCGSEAVQHSWLPVVAPVLGGGLFVLLLACGGMFALFNRDDSDPPEPVAKAPAFIEKPVEGREPPAKTNPELPPNPGSIVPPGPPPISKVRPEPIQEPNTPAPLPKKEQPDPVAVAPNPADYLAPPPHALPLNRPPAGFVSEWVRCGPIQTRVVGATVTRPTLISATNNEFLAPEPVLVVWVETQSLPHGRVALRRWQNPLHNYAELKDSANAKIKAAKIPSGAWVGGQLKGNHSLPPGGAGIVDVLVFEAPAASSRDLWLGLDGANVNERDTFFNNI</sequence>
<evidence type="ECO:0000256" key="2">
    <source>
        <dbReference type="SAM" id="Phobius"/>
    </source>
</evidence>
<dbReference type="Proteomes" id="UP000676565">
    <property type="component" value="Unassembled WGS sequence"/>
</dbReference>
<protein>
    <recommendedName>
        <fullName evidence="5">DUF4352 domain-containing protein</fullName>
    </recommendedName>
</protein>
<keyword evidence="2" id="KW-0472">Membrane</keyword>
<proteinExistence type="predicted"/>
<keyword evidence="2" id="KW-1133">Transmembrane helix</keyword>
<accession>A0ABS5C0E9</accession>
<evidence type="ECO:0000313" key="3">
    <source>
        <dbReference type="EMBL" id="MBP3959451.1"/>
    </source>
</evidence>
<feature type="compositionally biased region" description="Low complexity" evidence="1">
    <location>
        <begin position="139"/>
        <end position="151"/>
    </location>
</feature>